<feature type="compositionally biased region" description="Acidic residues" evidence="6">
    <location>
        <begin position="1508"/>
        <end position="1539"/>
    </location>
</feature>
<dbReference type="Pfam" id="PF01590">
    <property type="entry name" value="GAF"/>
    <property type="match status" value="1"/>
</dbReference>
<feature type="domain" description="Response regulatory" evidence="8">
    <location>
        <begin position="1678"/>
        <end position="1816"/>
    </location>
</feature>
<dbReference type="SMART" id="SM00388">
    <property type="entry name" value="HisKA"/>
    <property type="match status" value="1"/>
</dbReference>
<gene>
    <name evidence="10" type="primary">NIK1_2</name>
    <name evidence="10" type="ORF">BG011_008124</name>
</gene>
<dbReference type="Gene3D" id="3.30.565.10">
    <property type="entry name" value="Histidine kinase-like ATPase, C-terminal domain"/>
    <property type="match status" value="1"/>
</dbReference>
<feature type="domain" description="PAS" evidence="9">
    <location>
        <begin position="727"/>
        <end position="771"/>
    </location>
</feature>
<dbReference type="Proteomes" id="UP000726737">
    <property type="component" value="Unassembled WGS sequence"/>
</dbReference>
<dbReference type="InterPro" id="IPR001789">
    <property type="entry name" value="Sig_transdc_resp-reg_receiver"/>
</dbReference>
<dbReference type="PRINTS" id="PR00344">
    <property type="entry name" value="BCTRLSENSOR"/>
</dbReference>
<dbReference type="PROSITE" id="PS50109">
    <property type="entry name" value="HIS_KIN"/>
    <property type="match status" value="1"/>
</dbReference>
<evidence type="ECO:0000256" key="4">
    <source>
        <dbReference type="ARBA" id="ARBA00023012"/>
    </source>
</evidence>
<dbReference type="Gene3D" id="1.10.287.130">
    <property type="match status" value="1"/>
</dbReference>
<dbReference type="NCBIfam" id="TIGR00229">
    <property type="entry name" value="sensory_box"/>
    <property type="match status" value="1"/>
</dbReference>
<dbReference type="SUPFAM" id="SSF47384">
    <property type="entry name" value="Homodimeric domain of signal transducing histidine kinase"/>
    <property type="match status" value="1"/>
</dbReference>
<reference evidence="10" key="1">
    <citation type="journal article" date="2020" name="Fungal Divers.">
        <title>Resolving the Mortierellaceae phylogeny through synthesis of multi-gene phylogenetics and phylogenomics.</title>
        <authorList>
            <person name="Vandepol N."/>
            <person name="Liber J."/>
            <person name="Desiro A."/>
            <person name="Na H."/>
            <person name="Kennedy M."/>
            <person name="Barry K."/>
            <person name="Grigoriev I.V."/>
            <person name="Miller A.N."/>
            <person name="O'Donnell K."/>
            <person name="Stajich J.E."/>
            <person name="Bonito G."/>
        </authorList>
    </citation>
    <scope>NUCLEOTIDE SEQUENCE</scope>
    <source>
        <strain evidence="10">KOD948</strain>
    </source>
</reference>
<feature type="region of interest" description="Disordered" evidence="6">
    <location>
        <begin position="1342"/>
        <end position="1382"/>
    </location>
</feature>
<dbReference type="PROSITE" id="PS50112">
    <property type="entry name" value="PAS"/>
    <property type="match status" value="1"/>
</dbReference>
<dbReference type="InterPro" id="IPR036097">
    <property type="entry name" value="HisK_dim/P_sf"/>
</dbReference>
<keyword evidence="1 5" id="KW-0597">Phosphoprotein</keyword>
<evidence type="ECO:0000259" key="8">
    <source>
        <dbReference type="PROSITE" id="PS50110"/>
    </source>
</evidence>
<evidence type="ECO:0000256" key="2">
    <source>
        <dbReference type="ARBA" id="ARBA00022679"/>
    </source>
</evidence>
<organism evidence="10 11">
    <name type="scientific">Mortierella polycephala</name>
    <dbReference type="NCBI Taxonomy" id="41804"/>
    <lineage>
        <taxon>Eukaryota</taxon>
        <taxon>Fungi</taxon>
        <taxon>Fungi incertae sedis</taxon>
        <taxon>Mucoromycota</taxon>
        <taxon>Mortierellomycotina</taxon>
        <taxon>Mortierellomycetes</taxon>
        <taxon>Mortierellales</taxon>
        <taxon>Mortierellaceae</taxon>
        <taxon>Mortierella</taxon>
    </lineage>
</organism>
<feature type="region of interest" description="Disordered" evidence="6">
    <location>
        <begin position="115"/>
        <end position="143"/>
    </location>
</feature>
<dbReference type="InterPro" id="IPR004358">
    <property type="entry name" value="Sig_transdc_His_kin-like_C"/>
</dbReference>
<dbReference type="Gene3D" id="3.30.450.20">
    <property type="entry name" value="PAS domain"/>
    <property type="match status" value="1"/>
</dbReference>
<evidence type="ECO:0000256" key="6">
    <source>
        <dbReference type="SAM" id="MobiDB-lite"/>
    </source>
</evidence>
<dbReference type="EMBL" id="JAAAJA010000653">
    <property type="protein sequence ID" value="KAG0250750.1"/>
    <property type="molecule type" value="Genomic_DNA"/>
</dbReference>
<dbReference type="InterPro" id="IPR003661">
    <property type="entry name" value="HisK_dim/P_dom"/>
</dbReference>
<dbReference type="Pfam" id="PF00989">
    <property type="entry name" value="PAS"/>
    <property type="match status" value="1"/>
</dbReference>
<dbReference type="CDD" id="cd17546">
    <property type="entry name" value="REC_hyHK_CKI1_RcsC-like"/>
    <property type="match status" value="1"/>
</dbReference>
<dbReference type="OrthoDB" id="60033at2759"/>
<dbReference type="InterPro" id="IPR005467">
    <property type="entry name" value="His_kinase_dom"/>
</dbReference>
<evidence type="ECO:0000256" key="3">
    <source>
        <dbReference type="ARBA" id="ARBA00022777"/>
    </source>
</evidence>
<keyword evidence="4" id="KW-0902">Two-component regulatory system</keyword>
<evidence type="ECO:0000259" key="7">
    <source>
        <dbReference type="PROSITE" id="PS50109"/>
    </source>
</evidence>
<dbReference type="SMART" id="SM00448">
    <property type="entry name" value="REC"/>
    <property type="match status" value="1"/>
</dbReference>
<evidence type="ECO:0000256" key="1">
    <source>
        <dbReference type="ARBA" id="ARBA00022553"/>
    </source>
</evidence>
<dbReference type="InterPro" id="IPR000014">
    <property type="entry name" value="PAS"/>
</dbReference>
<dbReference type="InterPro" id="IPR035965">
    <property type="entry name" value="PAS-like_dom_sf"/>
</dbReference>
<dbReference type="Gene3D" id="3.30.450.40">
    <property type="match status" value="1"/>
</dbReference>
<dbReference type="CDD" id="cd00130">
    <property type="entry name" value="PAS"/>
    <property type="match status" value="1"/>
</dbReference>
<protein>
    <submittedName>
        <fullName evidence="10">Histidine kinase osmosensor</fullName>
    </submittedName>
</protein>
<name>A0A9P6TXE0_9FUNG</name>
<dbReference type="SMART" id="SM00091">
    <property type="entry name" value="PAS"/>
    <property type="match status" value="1"/>
</dbReference>
<dbReference type="PROSITE" id="PS50110">
    <property type="entry name" value="RESPONSE_REGULATORY"/>
    <property type="match status" value="1"/>
</dbReference>
<dbReference type="SMART" id="SM00387">
    <property type="entry name" value="HATPase_c"/>
    <property type="match status" value="1"/>
</dbReference>
<dbReference type="InterPro" id="IPR013767">
    <property type="entry name" value="PAS_fold"/>
</dbReference>
<dbReference type="SUPFAM" id="SSF55785">
    <property type="entry name" value="PYP-like sensor domain (PAS domain)"/>
    <property type="match status" value="1"/>
</dbReference>
<proteinExistence type="predicted"/>
<evidence type="ECO:0000313" key="11">
    <source>
        <dbReference type="Proteomes" id="UP000726737"/>
    </source>
</evidence>
<keyword evidence="11" id="KW-1185">Reference proteome</keyword>
<evidence type="ECO:0000256" key="5">
    <source>
        <dbReference type="PROSITE-ProRule" id="PRU00169"/>
    </source>
</evidence>
<dbReference type="CDD" id="cd16922">
    <property type="entry name" value="HATPase_EvgS-ArcB-TorS-like"/>
    <property type="match status" value="1"/>
</dbReference>
<dbReference type="InterPro" id="IPR036890">
    <property type="entry name" value="HATPase_C_sf"/>
</dbReference>
<dbReference type="InterPro" id="IPR003594">
    <property type="entry name" value="HATPase_dom"/>
</dbReference>
<feature type="compositionally biased region" description="Low complexity" evidence="6">
    <location>
        <begin position="1548"/>
        <end position="1572"/>
    </location>
</feature>
<sequence>MEESLTAVEVNCDRVFHVTGMVHISVMKLLIARVPLNEMMASTIELLAKHVEFGPKSHGVEIMQGILQLIKCLRGQTLAANPETIFDDADFSEPSSSASSSSSSALLAMLSKHAQTGKPAARDSKGNETGSGAGRCDKNMKKKKKLPVITQSNSMYQILVALAAFIFGHYAYVEEISSAWHDDPRSVMNLEGSWIVHTVFTIVGLTLSNLLRIEKDPEVRRRHKERLFCIHDRMEVRANKSAINNAAMYYLLKAEIADQALVQGGDEQGDDSCSVKDLKTVLLLYEKAIQFSIEGDFPMQKCFAHEFSAQCHLRHGLVTSARCLMRYACEEYRVWGAKGKVQWFYHTFPDIFPSTSQEDFSRTTTRGLFYRPSEKNYGYTSRPGYPLPAHNSGTTGASSSTGSLGFNLNSTRVSSAVSSVSTNTEVAAAVGNGGSTSPWKASSSPSLIYNTPALGYDAVSAAGVAMAESNMAPSHHSISGGGAVPVPANAVSNASSSMASHPSASSSTCSPSYSSLSAPLYSLQNTWLNSPLSPETDNTDFDVLDFSSVIEAMQVIASEIDLDLLLVKSLGVLNQSVGAKRCCVLITKDDELVLAASLGVVEDGSGDNDIGQCWFVNPPMEVKKCGGLLFHGMINYVVNTSATCLLTNAKDDPRFCADEYLLKQRPNLKTVLCAPILHKAVLVGVLYMEEFPERAFANKRMVVMNLLVQQLGISITNALLYQSVLQSESKLNGLLENMPCGIALWDATAEKCQYLNSTWGDMTGYTVEEILQSGWKVLVHEDEIVQYGLTWKGHVHAGVPCQWECRYGLKDGTFRWGIVRMLPIVSTSEPNKILQWLTVTIDIDDQRRAVQLKSNFLANMSHELRTPFSGILGMLSLLKDSSGLSSEQFEFVDMAKASCEMLIRIVDDLLNFSKLEADKVTLEYIPLCFEEILGDVCDLLVPLASKKGLELIMFVDDTLPALLIGDPDRMKQILMNLIGNAIKFSTSGNIVIKYWHERRKRDSVEPMQVASHEPLQNFLDAKYTTQDQVLQTSSELQDMDESQLGDEIVLHCSVTDQGIGMSPEEQKMLFVSFQQTDSGTTRKYGGTGLGLSICAQLIAHMKGQITVESEKGHGSTFTFTANLRSTTDYDREQNAVESARISDGESLLNARWDALSGKRVLILSPNRLLREQIIRAAPKAEYMEFDDLVSAVKAGAIGVHCENLDCNPNMTVEEANTSENKDRGSACCVSESSAQGINLGMDTDSNTCSSKSKTVNCKLFGALGPMPKTCFARLQELFESSVSQEQISQFDFILVDHFLDSAELDCIYPPPSAAFVLLLGPTTETLRWILPPAEKQIYEELDERDSSQADVGGRGRIQQGSELELAEKAKGRTRSTSHMTEVAKSSDCPMYAEGNEAASIFSAGAYKLPSQLFKRKKPSGDHSADLKRQRGQGCSTGSDGDSSNVNHSRSDTGSSSPSSSSSFQVVRMIKPVRRMKLLQIMHNALVSNEDQQQQQREMLHCDYEGGEELEQHEDQEPEDQAEFSEASSDECSEDEELIEGEGTPGERSQTVTSGTLSSSTLSRSTSPTSFLSVPQYPTPQKRRRSKDSERTECIVSNNVTVPPYKAAKAKASPVIATMSSKWTAVRSRASTCSSSLSRDQQDEKQSHMDGSFPKRARNNDALTLLLTSEERKRSQGINVLVAEDDFVSQKILEKQLSKLGMNVVIAKNGQEAVDQWLAVERGYYTIAIFDHHMPIMDGLAATKKIRALEAAFAEEDEKTRAQGDGSPSHQIRIPIVGLSADIQLATKEKCIKGGMDEYMTKPLLTQGLALLIQRYCCG</sequence>
<accession>A0A9P6TXE0</accession>
<dbReference type="Pfam" id="PF02518">
    <property type="entry name" value="HATPase_c"/>
    <property type="match status" value="1"/>
</dbReference>
<feature type="compositionally biased region" description="Polar residues" evidence="6">
    <location>
        <begin position="1432"/>
        <end position="1447"/>
    </location>
</feature>
<dbReference type="InterPro" id="IPR029016">
    <property type="entry name" value="GAF-like_dom_sf"/>
</dbReference>
<feature type="region of interest" description="Disordered" evidence="6">
    <location>
        <begin position="1508"/>
        <end position="1594"/>
    </location>
</feature>
<feature type="compositionally biased region" description="Basic and acidic residues" evidence="6">
    <location>
        <begin position="1418"/>
        <end position="1428"/>
    </location>
</feature>
<feature type="region of interest" description="Disordered" evidence="6">
    <location>
        <begin position="1414"/>
        <end position="1465"/>
    </location>
</feature>
<dbReference type="CDD" id="cd00082">
    <property type="entry name" value="HisKA"/>
    <property type="match status" value="1"/>
</dbReference>
<dbReference type="Pfam" id="PF00512">
    <property type="entry name" value="HisKA"/>
    <property type="match status" value="1"/>
</dbReference>
<dbReference type="SMART" id="SM00065">
    <property type="entry name" value="GAF"/>
    <property type="match status" value="1"/>
</dbReference>
<feature type="region of interest" description="Disordered" evidence="6">
    <location>
        <begin position="1631"/>
        <end position="1655"/>
    </location>
</feature>
<dbReference type="GO" id="GO:0000155">
    <property type="term" value="F:phosphorelay sensor kinase activity"/>
    <property type="evidence" value="ECO:0007669"/>
    <property type="project" value="InterPro"/>
</dbReference>
<dbReference type="InterPro" id="IPR003018">
    <property type="entry name" value="GAF"/>
</dbReference>
<dbReference type="SUPFAM" id="SSF55781">
    <property type="entry name" value="GAF domain-like"/>
    <property type="match status" value="1"/>
</dbReference>
<dbReference type="SUPFAM" id="SSF52172">
    <property type="entry name" value="CheY-like"/>
    <property type="match status" value="1"/>
</dbReference>
<evidence type="ECO:0000259" key="9">
    <source>
        <dbReference type="PROSITE" id="PS50112"/>
    </source>
</evidence>
<keyword evidence="2" id="KW-0808">Transferase</keyword>
<dbReference type="SUPFAM" id="SSF55874">
    <property type="entry name" value="ATPase domain of HSP90 chaperone/DNA topoisomerase II/histidine kinase"/>
    <property type="match status" value="1"/>
</dbReference>
<dbReference type="InterPro" id="IPR011006">
    <property type="entry name" value="CheY-like_superfamily"/>
</dbReference>
<dbReference type="Gene3D" id="3.40.50.2300">
    <property type="match status" value="1"/>
</dbReference>
<dbReference type="PANTHER" id="PTHR45339">
    <property type="entry name" value="HYBRID SIGNAL TRANSDUCTION HISTIDINE KINASE J"/>
    <property type="match status" value="1"/>
</dbReference>
<feature type="compositionally biased region" description="Low complexity" evidence="6">
    <location>
        <begin position="1451"/>
        <end position="1462"/>
    </location>
</feature>
<dbReference type="GO" id="GO:0006355">
    <property type="term" value="P:regulation of DNA-templated transcription"/>
    <property type="evidence" value="ECO:0007669"/>
    <property type="project" value="InterPro"/>
</dbReference>
<keyword evidence="3 10" id="KW-0418">Kinase</keyword>
<dbReference type="PANTHER" id="PTHR45339:SF1">
    <property type="entry name" value="HYBRID SIGNAL TRANSDUCTION HISTIDINE KINASE J"/>
    <property type="match status" value="1"/>
</dbReference>
<evidence type="ECO:0000313" key="10">
    <source>
        <dbReference type="EMBL" id="KAG0250750.1"/>
    </source>
</evidence>
<feature type="domain" description="Histidine kinase" evidence="7">
    <location>
        <begin position="859"/>
        <end position="1125"/>
    </location>
</feature>
<comment type="caution">
    <text evidence="10">The sequence shown here is derived from an EMBL/GenBank/DDBJ whole genome shotgun (WGS) entry which is preliminary data.</text>
</comment>
<feature type="modified residue" description="4-aspartylphosphate" evidence="5">
    <location>
        <position position="1730"/>
    </location>
</feature>
<dbReference type="Pfam" id="PF00072">
    <property type="entry name" value="Response_reg"/>
    <property type="match status" value="1"/>
</dbReference>